<dbReference type="InterPro" id="IPR055264">
    <property type="entry name" value="BOD1/SHG1_dom"/>
</dbReference>
<dbReference type="Pfam" id="PF05205">
    <property type="entry name" value="COMPASS-Shg1"/>
    <property type="match status" value="1"/>
</dbReference>
<organism evidence="3 4">
    <name type="scientific">Aspergillus terreus</name>
    <dbReference type="NCBI Taxonomy" id="33178"/>
    <lineage>
        <taxon>Eukaryota</taxon>
        <taxon>Fungi</taxon>
        <taxon>Dikarya</taxon>
        <taxon>Ascomycota</taxon>
        <taxon>Pezizomycotina</taxon>
        <taxon>Eurotiomycetes</taxon>
        <taxon>Eurotiomycetidae</taxon>
        <taxon>Eurotiales</taxon>
        <taxon>Aspergillaceae</taxon>
        <taxon>Aspergillus</taxon>
        <taxon>Aspergillus subgen. Circumdati</taxon>
    </lineage>
</organism>
<feature type="compositionally biased region" description="Basic and acidic residues" evidence="1">
    <location>
        <begin position="461"/>
        <end position="476"/>
    </location>
</feature>
<dbReference type="EMBL" id="BLJY01000003">
    <property type="protein sequence ID" value="GFF14345.1"/>
    <property type="molecule type" value="Genomic_DNA"/>
</dbReference>
<protein>
    <submittedName>
        <fullName evidence="3">Complex proteins associated with Set1p component shg1-domain-containing protein</fullName>
    </submittedName>
</protein>
<feature type="compositionally biased region" description="Low complexity" evidence="1">
    <location>
        <begin position="647"/>
        <end position="658"/>
    </location>
</feature>
<accession>A0A5M3YWD0</accession>
<evidence type="ECO:0000313" key="3">
    <source>
        <dbReference type="EMBL" id="GFF14345.1"/>
    </source>
</evidence>
<dbReference type="AlphaFoldDB" id="A0A5M3YWD0"/>
<evidence type="ECO:0000313" key="4">
    <source>
        <dbReference type="Proteomes" id="UP000452235"/>
    </source>
</evidence>
<reference evidence="3 4" key="1">
    <citation type="submission" date="2020-01" db="EMBL/GenBank/DDBJ databases">
        <title>Aspergillus terreus IFO 6365 whole genome shotgun sequence.</title>
        <authorList>
            <person name="Kanamasa S."/>
            <person name="Takahashi H."/>
        </authorList>
    </citation>
    <scope>NUCLEOTIDE SEQUENCE [LARGE SCALE GENOMIC DNA]</scope>
    <source>
        <strain evidence="3 4">IFO 6365</strain>
    </source>
</reference>
<dbReference type="PANTHER" id="PTHR28034:SF1">
    <property type="entry name" value="NUCLEOMORPHIN"/>
    <property type="match status" value="1"/>
</dbReference>
<feature type="compositionally biased region" description="Basic and acidic residues" evidence="1">
    <location>
        <begin position="537"/>
        <end position="548"/>
    </location>
</feature>
<feature type="compositionally biased region" description="Basic and acidic residues" evidence="1">
    <location>
        <begin position="1"/>
        <end position="11"/>
    </location>
</feature>
<feature type="domain" description="BOD1/SHG1" evidence="2">
    <location>
        <begin position="144"/>
        <end position="270"/>
    </location>
</feature>
<proteinExistence type="predicted"/>
<feature type="compositionally biased region" description="Low complexity" evidence="1">
    <location>
        <begin position="788"/>
        <end position="802"/>
    </location>
</feature>
<feature type="region of interest" description="Disordered" evidence="1">
    <location>
        <begin position="781"/>
        <end position="810"/>
    </location>
</feature>
<dbReference type="PANTHER" id="PTHR28034">
    <property type="entry name" value="SET1 COMPLEX COMPONENT SHG1"/>
    <property type="match status" value="1"/>
</dbReference>
<evidence type="ECO:0000259" key="2">
    <source>
        <dbReference type="Pfam" id="PF05205"/>
    </source>
</evidence>
<feature type="region of interest" description="Disordered" evidence="1">
    <location>
        <begin position="627"/>
        <end position="658"/>
    </location>
</feature>
<dbReference type="VEuPathDB" id="FungiDB:ATEG_00411"/>
<feature type="compositionally biased region" description="Polar residues" evidence="1">
    <location>
        <begin position="499"/>
        <end position="509"/>
    </location>
</feature>
<name>A0A5M3YWD0_ASPTE</name>
<feature type="compositionally biased region" description="Basic and acidic residues" evidence="1">
    <location>
        <begin position="274"/>
        <end position="438"/>
    </location>
</feature>
<keyword evidence="4" id="KW-1185">Reference proteome</keyword>
<gene>
    <name evidence="3" type="ORF">ATEIFO6365_0003041100</name>
</gene>
<comment type="caution">
    <text evidence="3">The sequence shown here is derived from an EMBL/GenBank/DDBJ whole genome shotgun (WGS) entry which is preliminary data.</text>
</comment>
<dbReference type="Proteomes" id="UP000452235">
    <property type="component" value="Unassembled WGS sequence"/>
</dbReference>
<dbReference type="OrthoDB" id="5579731at2759"/>
<feature type="region of interest" description="Disordered" evidence="1">
    <location>
        <begin position="274"/>
        <end position="561"/>
    </location>
</feature>
<feature type="region of interest" description="Disordered" evidence="1">
    <location>
        <begin position="719"/>
        <end position="744"/>
    </location>
</feature>
<sequence length="810" mass="89954">MEFTRRTAQADRDDEVGFPTAPSNHGTAVHNPPADYRCADRPFLSRVAICALNCGAFRSDLALLGLQSDGWDSDVWVGLSHSPFLSSRLPPGLLVMAGPEEEMSAAVQSAGVKRPLVDIESLQRKKFKADELPLTAAQHGAIDSLLHAFKKKGGFDTVRKKMWAEFHDGVCGHSSRVFVTTLSLFTELTRCAQEGKAEFTKLLIELAESEIEREPELLSRERGKAATLIEGAVDRSDIYKTVEKSLDALASNHLPAILDSVREIRRQEVGEEIAAREEQGGNKTDEDFAAHVKTKRDEREKIYQEEMRKQREIEEEQKRRKAEEDRKQRELERKKEEEERARRREREEQRRAEQRLLDEQREKERQERYERRRREERERYRDYDRYRDRDRSRTRDRDFDRDRDRDRYRRDRSPGYRSDRAISPRHRESRKETSETPKEPTPAPPVDEKSLEEAALQMLLKEGEELAAKARQKPEFDFEEAEAIENGLKPPPKPKTSDSRYSNTPTKSGSPAIDADAHRRRGSTADDRLKPRRRDSRSRPEGGPHDTKTIGAAPARGQLGRASARLTTDFPFATSGMIGMVIGVIDQVAGAEVDRLREGMIVTGTVTTTGIVPEVGTAIEAQTATGNGSMTRTGVTEVETETGGSGTETEMSTGIGRGRGTVTVIGSEKSTAAVAAGLVPGIVHVLVADHALALGVGRETGKGNVIVLVTMVEIVTGTETEKRRGKETASQAEPESGKDPPRVLLHPLADDLARGAALDRDDDPQVFSISTATYHRPATEAGLLGDGSVPQSVPSVSVSVSVNETTGHAL</sequence>
<feature type="region of interest" description="Disordered" evidence="1">
    <location>
        <begin position="1"/>
        <end position="32"/>
    </location>
</feature>
<evidence type="ECO:0000256" key="1">
    <source>
        <dbReference type="SAM" id="MobiDB-lite"/>
    </source>
</evidence>